<evidence type="ECO:0000313" key="1">
    <source>
        <dbReference type="EMBL" id="CAI5797562.1"/>
    </source>
</evidence>
<dbReference type="Proteomes" id="UP001178461">
    <property type="component" value="Chromosome 16"/>
</dbReference>
<organism evidence="1 2">
    <name type="scientific">Podarcis lilfordi</name>
    <name type="common">Lilford's wall lizard</name>
    <dbReference type="NCBI Taxonomy" id="74358"/>
    <lineage>
        <taxon>Eukaryota</taxon>
        <taxon>Metazoa</taxon>
        <taxon>Chordata</taxon>
        <taxon>Craniata</taxon>
        <taxon>Vertebrata</taxon>
        <taxon>Euteleostomi</taxon>
        <taxon>Lepidosauria</taxon>
        <taxon>Squamata</taxon>
        <taxon>Bifurcata</taxon>
        <taxon>Unidentata</taxon>
        <taxon>Episquamata</taxon>
        <taxon>Laterata</taxon>
        <taxon>Lacertibaenia</taxon>
        <taxon>Lacertidae</taxon>
        <taxon>Podarcis</taxon>
    </lineage>
</organism>
<dbReference type="EMBL" id="OX395143">
    <property type="protein sequence ID" value="CAI5797562.1"/>
    <property type="molecule type" value="Genomic_DNA"/>
</dbReference>
<proteinExistence type="predicted"/>
<gene>
    <name evidence="1" type="ORF">PODLI_1B019220</name>
</gene>
<reference evidence="1" key="1">
    <citation type="submission" date="2022-12" db="EMBL/GenBank/DDBJ databases">
        <authorList>
            <person name="Alioto T."/>
            <person name="Alioto T."/>
            <person name="Gomez Garrido J."/>
        </authorList>
    </citation>
    <scope>NUCLEOTIDE SEQUENCE</scope>
</reference>
<protein>
    <submittedName>
        <fullName evidence="1">Peptidase A1 domain-containing protein</fullName>
    </submittedName>
</protein>
<accession>A0AA35LKK6</accession>
<sequence>FWKLSLALSPAQSASVYPTNLGSLTAALAKSGLHVVTKYKRKEMSRPLLFPPGSRVSLTCCSGSLKAVAMSMCFTLIFLEAAMLKSILTLLYLTVVHPSPPARPSSRDWLLQLASPVSLPKWKVPVETPTLQ</sequence>
<name>A0AA35LKK6_9SAUR</name>
<evidence type="ECO:0000313" key="2">
    <source>
        <dbReference type="Proteomes" id="UP001178461"/>
    </source>
</evidence>
<feature type="non-terminal residue" evidence="1">
    <location>
        <position position="1"/>
    </location>
</feature>
<feature type="non-terminal residue" evidence="1">
    <location>
        <position position="132"/>
    </location>
</feature>
<keyword evidence="2" id="KW-1185">Reference proteome</keyword>
<dbReference type="AlphaFoldDB" id="A0AA35LKK6"/>